<keyword evidence="1" id="KW-0472">Membrane</keyword>
<comment type="caution">
    <text evidence="2">The sequence shown here is derived from an EMBL/GenBank/DDBJ whole genome shotgun (WGS) entry which is preliminary data.</text>
</comment>
<protein>
    <recommendedName>
        <fullName evidence="4">DUF3810 domain-containing protein</fullName>
    </recommendedName>
</protein>
<dbReference type="EMBL" id="BMDO01000004">
    <property type="protein sequence ID" value="GGI50527.1"/>
    <property type="molecule type" value="Genomic_DNA"/>
</dbReference>
<feature type="transmembrane region" description="Helical" evidence="1">
    <location>
        <begin position="15"/>
        <end position="35"/>
    </location>
</feature>
<dbReference type="Pfam" id="PF12725">
    <property type="entry name" value="DUF3810"/>
    <property type="match status" value="1"/>
</dbReference>
<gene>
    <name evidence="2" type="ORF">GCM10011425_17390</name>
</gene>
<evidence type="ECO:0000313" key="3">
    <source>
        <dbReference type="Proteomes" id="UP000662074"/>
    </source>
</evidence>
<keyword evidence="1" id="KW-0812">Transmembrane</keyword>
<evidence type="ECO:0000313" key="2">
    <source>
        <dbReference type="EMBL" id="GGI50527.1"/>
    </source>
</evidence>
<evidence type="ECO:0008006" key="4">
    <source>
        <dbReference type="Google" id="ProtNLM"/>
    </source>
</evidence>
<reference evidence="2" key="2">
    <citation type="submission" date="2020-09" db="EMBL/GenBank/DDBJ databases">
        <authorList>
            <person name="Sun Q."/>
            <person name="Sedlacek I."/>
        </authorList>
    </citation>
    <scope>NUCLEOTIDE SEQUENCE</scope>
    <source>
        <strain evidence="2">CCM 8711</strain>
    </source>
</reference>
<dbReference type="InterPro" id="IPR024294">
    <property type="entry name" value="DUF3810"/>
</dbReference>
<dbReference type="AlphaFoldDB" id="A0A917N2Y5"/>
<reference evidence="2" key="1">
    <citation type="journal article" date="2014" name="Int. J. Syst. Evol. Microbiol.">
        <title>Complete genome sequence of Corynebacterium casei LMG S-19264T (=DSM 44701T), isolated from a smear-ripened cheese.</title>
        <authorList>
            <consortium name="US DOE Joint Genome Institute (JGI-PGF)"/>
            <person name="Walter F."/>
            <person name="Albersmeier A."/>
            <person name="Kalinowski J."/>
            <person name="Ruckert C."/>
        </authorList>
    </citation>
    <scope>NUCLEOTIDE SEQUENCE</scope>
    <source>
        <strain evidence="2">CCM 8711</strain>
    </source>
</reference>
<name>A0A917N2Y5_9SPHI</name>
<accession>A0A917N2Y5</accession>
<dbReference type="Proteomes" id="UP000662074">
    <property type="component" value="Unassembled WGS sequence"/>
</dbReference>
<feature type="transmembrane region" description="Helical" evidence="1">
    <location>
        <begin position="70"/>
        <end position="90"/>
    </location>
</feature>
<proteinExistence type="predicted"/>
<keyword evidence="3" id="KW-1185">Reference proteome</keyword>
<feature type="transmembrane region" description="Helical" evidence="1">
    <location>
        <begin position="102"/>
        <end position="124"/>
    </location>
</feature>
<sequence length="385" mass="44545">MNKYAPGNTLTTKKLLFVIAGLCLLLLLLFTTGNFPNFTERYYSTGLYRWISFLWHLLLGWLPFSLGDVFYTSIIIVAIVSLWKIIRQLFRKQYRQAGSVGLRLVIGIQVFIAAFYLLWGMNYFRPPAAKILSLQDSTYTFERLQTITLLLIDSTNANRALLTSSQQNQSNKAIYQNAVKAVRQLAHRHKALRSIYPAVKPSIFTFLLNYMGTAGYFNPFSGEAQINYAMPVVNRPVTACHEIAHQMGFAREDEANFVGFLAGERSHDRLLRYSAYFMAMEEFMHQVYRRDTVVYHQLKTNISPAVKSDIKADQDYWEHYENQIGYISSLFYDRFLKINNQPEGLRTYNRMINLTMAYYANGKSLQGRKYGDKSQPRPKIHGRVN</sequence>
<dbReference type="RefSeq" id="WP_188415762.1">
    <property type="nucleotide sequence ID" value="NZ_BMDO01000004.1"/>
</dbReference>
<organism evidence="2 3">
    <name type="scientific">Mucilaginibacter galii</name>
    <dbReference type="NCBI Taxonomy" id="2005073"/>
    <lineage>
        <taxon>Bacteria</taxon>
        <taxon>Pseudomonadati</taxon>
        <taxon>Bacteroidota</taxon>
        <taxon>Sphingobacteriia</taxon>
        <taxon>Sphingobacteriales</taxon>
        <taxon>Sphingobacteriaceae</taxon>
        <taxon>Mucilaginibacter</taxon>
    </lineage>
</organism>
<evidence type="ECO:0000256" key="1">
    <source>
        <dbReference type="SAM" id="Phobius"/>
    </source>
</evidence>
<feature type="transmembrane region" description="Helical" evidence="1">
    <location>
        <begin position="47"/>
        <end position="64"/>
    </location>
</feature>
<keyword evidence="1" id="KW-1133">Transmembrane helix</keyword>